<reference evidence="2 3" key="1">
    <citation type="journal article" date="2019" name="Commun. Biol.">
        <title>The bagworm genome reveals a unique fibroin gene that provides high tensile strength.</title>
        <authorList>
            <person name="Kono N."/>
            <person name="Nakamura H."/>
            <person name="Ohtoshi R."/>
            <person name="Tomita M."/>
            <person name="Numata K."/>
            <person name="Arakawa K."/>
        </authorList>
    </citation>
    <scope>NUCLEOTIDE SEQUENCE [LARGE SCALE GENOMIC DNA]</scope>
</reference>
<dbReference type="AlphaFoldDB" id="A0A4C1UVN5"/>
<sequence>MHARTLPACSKFAVQPSRSTWPADRTDASVNPSFTDHVGADGTAPPKLRLRRRQTERRDDLALFVLHNSIRDSIQHSRVISPRRFTPETAVMHHPCQEQPFRAVEE</sequence>
<proteinExistence type="predicted"/>
<name>A0A4C1UVN5_EUMVA</name>
<dbReference type="Proteomes" id="UP000299102">
    <property type="component" value="Unassembled WGS sequence"/>
</dbReference>
<gene>
    <name evidence="2" type="ORF">EVAR_94678_1</name>
</gene>
<accession>A0A4C1UVN5</accession>
<feature type="region of interest" description="Disordered" evidence="1">
    <location>
        <begin position="17"/>
        <end position="47"/>
    </location>
</feature>
<organism evidence="2 3">
    <name type="scientific">Eumeta variegata</name>
    <name type="common">Bagworm moth</name>
    <name type="synonym">Eumeta japonica</name>
    <dbReference type="NCBI Taxonomy" id="151549"/>
    <lineage>
        <taxon>Eukaryota</taxon>
        <taxon>Metazoa</taxon>
        <taxon>Ecdysozoa</taxon>
        <taxon>Arthropoda</taxon>
        <taxon>Hexapoda</taxon>
        <taxon>Insecta</taxon>
        <taxon>Pterygota</taxon>
        <taxon>Neoptera</taxon>
        <taxon>Endopterygota</taxon>
        <taxon>Lepidoptera</taxon>
        <taxon>Glossata</taxon>
        <taxon>Ditrysia</taxon>
        <taxon>Tineoidea</taxon>
        <taxon>Psychidae</taxon>
        <taxon>Oiketicinae</taxon>
        <taxon>Eumeta</taxon>
    </lineage>
</organism>
<keyword evidence="3" id="KW-1185">Reference proteome</keyword>
<evidence type="ECO:0000313" key="3">
    <source>
        <dbReference type="Proteomes" id="UP000299102"/>
    </source>
</evidence>
<protein>
    <submittedName>
        <fullName evidence="2">Uncharacterized protein</fullName>
    </submittedName>
</protein>
<evidence type="ECO:0000313" key="2">
    <source>
        <dbReference type="EMBL" id="GBP30498.1"/>
    </source>
</evidence>
<evidence type="ECO:0000256" key="1">
    <source>
        <dbReference type="SAM" id="MobiDB-lite"/>
    </source>
</evidence>
<dbReference type="EMBL" id="BGZK01000234">
    <property type="protein sequence ID" value="GBP30498.1"/>
    <property type="molecule type" value="Genomic_DNA"/>
</dbReference>
<comment type="caution">
    <text evidence="2">The sequence shown here is derived from an EMBL/GenBank/DDBJ whole genome shotgun (WGS) entry which is preliminary data.</text>
</comment>